<comment type="similarity">
    <text evidence="1 2">Belongs to the LOG family.</text>
</comment>
<dbReference type="EMBL" id="JQAT01000002">
    <property type="protein sequence ID" value="KRN28783.1"/>
    <property type="molecule type" value="Genomic_DNA"/>
</dbReference>
<name>A0A0R2FJD8_9LACO</name>
<dbReference type="Proteomes" id="UP000051645">
    <property type="component" value="Unassembled WGS sequence"/>
</dbReference>
<dbReference type="PATRIC" id="fig|81857.3.peg.993"/>
<keyword evidence="2" id="KW-0203">Cytokinin biosynthesis</keyword>
<dbReference type="Pfam" id="PF03641">
    <property type="entry name" value="Lysine_decarbox"/>
    <property type="match status" value="1"/>
</dbReference>
<dbReference type="NCBIfam" id="TIGR00730">
    <property type="entry name" value="Rossman fold protein, TIGR00730 family"/>
    <property type="match status" value="1"/>
</dbReference>
<dbReference type="PANTHER" id="PTHR31223:SF70">
    <property type="entry name" value="LOG FAMILY PROTEIN YJL055W"/>
    <property type="match status" value="1"/>
</dbReference>
<keyword evidence="5" id="KW-1185">Reference proteome</keyword>
<dbReference type="PANTHER" id="PTHR31223">
    <property type="entry name" value="LOG FAMILY PROTEIN YJL055W"/>
    <property type="match status" value="1"/>
</dbReference>
<dbReference type="EMBL" id="JQAZ01000002">
    <property type="protein sequence ID" value="KRN32807.1"/>
    <property type="molecule type" value="Genomic_DNA"/>
</dbReference>
<dbReference type="InterPro" id="IPR031100">
    <property type="entry name" value="LOG_fam"/>
</dbReference>
<accession>A0A0R2FJD8</accession>
<evidence type="ECO:0000256" key="1">
    <source>
        <dbReference type="ARBA" id="ARBA00006763"/>
    </source>
</evidence>
<evidence type="ECO:0000313" key="5">
    <source>
        <dbReference type="Proteomes" id="UP000051645"/>
    </source>
</evidence>
<evidence type="ECO:0000313" key="6">
    <source>
        <dbReference type="Proteomes" id="UP000051751"/>
    </source>
</evidence>
<dbReference type="InterPro" id="IPR005269">
    <property type="entry name" value="LOG"/>
</dbReference>
<sequence length="198" mass="21351">MCSQEEKQMKKIAVYCGASSGNDPVYTKAAQNLGAYLASHQLELIYGGGGFGLMGALAKEVLAKGGVVHGIIPKVLYDRGAALDGLTDLEVVADMATRKQRMLTEADGCLALPGGPGTLEEISEAFSWARIGENNAPCAFFNVMGYYNPLAQMFDQMTAKGFLTVADRQKLCFSDSLTAIFTFMKTYIPPEIRTYPGH</sequence>
<dbReference type="AlphaFoldDB" id="A0A0R2FJD8"/>
<comment type="caution">
    <text evidence="3">The sequence shown here is derived from an EMBL/GenBank/DDBJ whole genome shotgun (WGS) entry which is preliminary data.</text>
</comment>
<evidence type="ECO:0000313" key="4">
    <source>
        <dbReference type="EMBL" id="KRN32807.1"/>
    </source>
</evidence>
<protein>
    <recommendedName>
        <fullName evidence="2">Cytokinin riboside 5'-monophosphate phosphoribohydrolase</fullName>
        <ecNumber evidence="2">3.2.2.n1</ecNumber>
    </recommendedName>
</protein>
<reference evidence="5 6" key="1">
    <citation type="journal article" date="2015" name="Genome Announc.">
        <title>Expanding the biotechnology potential of lactobacilli through comparative genomics of 213 strains and associated genera.</title>
        <authorList>
            <person name="Sun Z."/>
            <person name="Harris H.M."/>
            <person name="McCann A."/>
            <person name="Guo C."/>
            <person name="Argimon S."/>
            <person name="Zhang W."/>
            <person name="Yang X."/>
            <person name="Jeffery I.B."/>
            <person name="Cooney J.C."/>
            <person name="Kagawa T.F."/>
            <person name="Liu W."/>
            <person name="Song Y."/>
            <person name="Salvetti E."/>
            <person name="Wrobel A."/>
            <person name="Rasinkangas P."/>
            <person name="Parkhill J."/>
            <person name="Rea M.C."/>
            <person name="O'Sullivan O."/>
            <person name="Ritari J."/>
            <person name="Douillard F.P."/>
            <person name="Paul Ross R."/>
            <person name="Yang R."/>
            <person name="Briner A.E."/>
            <person name="Felis G.E."/>
            <person name="de Vos W.M."/>
            <person name="Barrangou R."/>
            <person name="Klaenhammer T.R."/>
            <person name="Caufield P.W."/>
            <person name="Cui Y."/>
            <person name="Zhang H."/>
            <person name="O'Toole P.W."/>
        </authorList>
    </citation>
    <scope>NUCLEOTIDE SEQUENCE [LARGE SCALE GENOMIC DNA]</scope>
    <source>
        <strain evidence="3 6">ATCC BAA-66</strain>
        <strain evidence="4 5">DSM 13344</strain>
    </source>
</reference>
<evidence type="ECO:0000313" key="3">
    <source>
        <dbReference type="EMBL" id="KRN28783.1"/>
    </source>
</evidence>
<dbReference type="EC" id="3.2.2.n1" evidence="2"/>
<gene>
    <name evidence="3" type="ORF">IV38_GL000988</name>
    <name evidence="4" type="ORF">IV40_GL000865</name>
</gene>
<dbReference type="Gene3D" id="3.40.50.450">
    <property type="match status" value="1"/>
</dbReference>
<dbReference type="STRING" id="81857.IV38_GL000988"/>
<dbReference type="Proteomes" id="UP000051751">
    <property type="component" value="Unassembled WGS sequence"/>
</dbReference>
<dbReference type="SUPFAM" id="SSF102405">
    <property type="entry name" value="MCP/YpsA-like"/>
    <property type="match status" value="1"/>
</dbReference>
<dbReference type="GO" id="GO:0016799">
    <property type="term" value="F:hydrolase activity, hydrolyzing N-glycosyl compounds"/>
    <property type="evidence" value="ECO:0007669"/>
    <property type="project" value="TreeGrafter"/>
</dbReference>
<keyword evidence="2" id="KW-0378">Hydrolase</keyword>
<organism evidence="3 6">
    <name type="scientific">Lactobacillus selangorensis</name>
    <dbReference type="NCBI Taxonomy" id="81857"/>
    <lineage>
        <taxon>Bacteria</taxon>
        <taxon>Bacillati</taxon>
        <taxon>Bacillota</taxon>
        <taxon>Bacilli</taxon>
        <taxon>Lactobacillales</taxon>
        <taxon>Lactobacillaceae</taxon>
        <taxon>Lactobacillus</taxon>
    </lineage>
</organism>
<proteinExistence type="inferred from homology"/>
<evidence type="ECO:0000256" key="2">
    <source>
        <dbReference type="RuleBase" id="RU363015"/>
    </source>
</evidence>
<dbReference type="GO" id="GO:0005829">
    <property type="term" value="C:cytosol"/>
    <property type="evidence" value="ECO:0007669"/>
    <property type="project" value="TreeGrafter"/>
</dbReference>
<dbReference type="GO" id="GO:0009691">
    <property type="term" value="P:cytokinin biosynthetic process"/>
    <property type="evidence" value="ECO:0007669"/>
    <property type="project" value="UniProtKB-UniRule"/>
</dbReference>